<evidence type="ECO:0000259" key="1">
    <source>
        <dbReference type="Pfam" id="PF00248"/>
    </source>
</evidence>
<dbReference type="Proteomes" id="UP000185207">
    <property type="component" value="Unassembled WGS sequence"/>
</dbReference>
<keyword evidence="3" id="KW-1185">Reference proteome</keyword>
<dbReference type="OrthoDB" id="9773828at2"/>
<dbReference type="InterPro" id="IPR020471">
    <property type="entry name" value="AKR"/>
</dbReference>
<evidence type="ECO:0000313" key="2">
    <source>
        <dbReference type="EMBL" id="SIN90135.1"/>
    </source>
</evidence>
<evidence type="ECO:0000313" key="3">
    <source>
        <dbReference type="Proteomes" id="UP000185207"/>
    </source>
</evidence>
<dbReference type="Gene3D" id="3.20.20.100">
    <property type="entry name" value="NADP-dependent oxidoreductase domain"/>
    <property type="match status" value="1"/>
</dbReference>
<dbReference type="InterPro" id="IPR023210">
    <property type="entry name" value="NADP_OxRdtase_dom"/>
</dbReference>
<reference evidence="3" key="1">
    <citation type="submission" date="2016-11" db="EMBL/GenBank/DDBJ databases">
        <authorList>
            <person name="Varghese N."/>
            <person name="Submissions S."/>
        </authorList>
    </citation>
    <scope>NUCLEOTIDE SEQUENCE [LARGE SCALE GENOMIC DNA]</scope>
    <source>
        <strain evidence="3">DSM 27623</strain>
    </source>
</reference>
<dbReference type="InterPro" id="IPR050523">
    <property type="entry name" value="AKR_Detox_Biosynth"/>
</dbReference>
<proteinExistence type="predicted"/>
<dbReference type="RefSeq" id="WP_074233783.1">
    <property type="nucleotide sequence ID" value="NZ_FSRK01000001.1"/>
</dbReference>
<dbReference type="PANTHER" id="PTHR43364:SF1">
    <property type="entry name" value="OXIDOREDUCTASE YDHF"/>
    <property type="match status" value="1"/>
</dbReference>
<dbReference type="AlphaFoldDB" id="A0A1N6F4E5"/>
<dbReference type="EMBL" id="FSRK01000001">
    <property type="protein sequence ID" value="SIN90135.1"/>
    <property type="molecule type" value="Genomic_DNA"/>
</dbReference>
<dbReference type="GO" id="GO:0005829">
    <property type="term" value="C:cytosol"/>
    <property type="evidence" value="ECO:0007669"/>
    <property type="project" value="TreeGrafter"/>
</dbReference>
<feature type="domain" description="NADP-dependent oxidoreductase" evidence="1">
    <location>
        <begin position="4"/>
        <end position="278"/>
    </location>
</feature>
<dbReference type="GO" id="GO:0016491">
    <property type="term" value="F:oxidoreductase activity"/>
    <property type="evidence" value="ECO:0007669"/>
    <property type="project" value="InterPro"/>
</dbReference>
<dbReference type="SUPFAM" id="SSF51430">
    <property type="entry name" value="NAD(P)-linked oxidoreductase"/>
    <property type="match status" value="1"/>
</dbReference>
<gene>
    <name evidence="2" type="ORF">SAMN05444409_1043</name>
</gene>
<protein>
    <submittedName>
        <fullName evidence="2">Predicted oxidoreductase</fullName>
    </submittedName>
</protein>
<accession>A0A1N6F4E5</accession>
<dbReference type="Pfam" id="PF00248">
    <property type="entry name" value="Aldo_ket_red"/>
    <property type="match status" value="1"/>
</dbReference>
<name>A0A1N6F4E5_9FLAO</name>
<organism evidence="2 3">
    <name type="scientific">Epilithonimonas zeae</name>
    <dbReference type="NCBI Taxonomy" id="1416779"/>
    <lineage>
        <taxon>Bacteria</taxon>
        <taxon>Pseudomonadati</taxon>
        <taxon>Bacteroidota</taxon>
        <taxon>Flavobacteriia</taxon>
        <taxon>Flavobacteriales</taxon>
        <taxon>Weeksellaceae</taxon>
        <taxon>Chryseobacterium group</taxon>
        <taxon>Epilithonimonas</taxon>
    </lineage>
</organism>
<dbReference type="STRING" id="1416779.SAMN05444409_1043"/>
<dbReference type="PANTHER" id="PTHR43364">
    <property type="entry name" value="NADH-SPECIFIC METHYLGLYOXAL REDUCTASE-RELATED"/>
    <property type="match status" value="1"/>
</dbReference>
<dbReference type="InterPro" id="IPR036812">
    <property type="entry name" value="NAD(P)_OxRdtase_dom_sf"/>
</dbReference>
<dbReference type="PRINTS" id="PR00069">
    <property type="entry name" value="ALDKETRDTASE"/>
</dbReference>
<sequence length="286" mass="32858">MFSEIIAGTMRWGIWGANHSEKDAQKLIEVCLEENITTFDHADIYGGHTTEELFGNAWKEMNIDREKVKFISKCGIVMNSEKKSSALKYYNYDSNYIQNCVDESLSNLKTDYLDVLLLHRPSPLMNPEEVANTFQILKDNGKVKHFGVSNFSVSQFELINQYFPLVTNQIEVSVNQISAFNDGTLDQMMIKGLRPTAWSVMGNYFSERSEQNIRLKNIIKDLCRKYNAEENQILLAFILKHPSRIIPVIGTSKAETIRELKKSLLIDLETIDWFRILEANRGAEVD</sequence>